<evidence type="ECO:0000256" key="6">
    <source>
        <dbReference type="ARBA" id="ARBA00023136"/>
    </source>
</evidence>
<evidence type="ECO:0000256" key="5">
    <source>
        <dbReference type="ARBA" id="ARBA00022989"/>
    </source>
</evidence>
<keyword evidence="3" id="KW-1003">Cell membrane</keyword>
<evidence type="ECO:0000256" key="7">
    <source>
        <dbReference type="RuleBase" id="RU363032"/>
    </source>
</evidence>
<dbReference type="InterPro" id="IPR035906">
    <property type="entry name" value="MetI-like_sf"/>
</dbReference>
<feature type="domain" description="ABC transmembrane type-1" evidence="8">
    <location>
        <begin position="51"/>
        <end position="235"/>
    </location>
</feature>
<proteinExistence type="inferred from homology"/>
<sequence length="248" mass="28473">MHRKMKGILSLVTLLLIYHLLTVFKVYNPYVLPPLKDIFFSLIELIKDRSIFFNVAISLKRVFLGFSISFLLACSITILEYINKRISSYYDWFLQFMRNIPPLSLIPLLILWFGIGEAPKLLIIILASFFPMYLNFQKGLSSCDKKLIEVGLVFKFSKKKIFFKIILPNAVPDILVGLRLGLGYSYRAIIGAELIAASQGLGYMINFAKSMARIDIVIVGVVIIGLLGYLCDYIFKRLTIYDRNKRFN</sequence>
<feature type="transmembrane region" description="Helical" evidence="7">
    <location>
        <begin position="7"/>
        <end position="27"/>
    </location>
</feature>
<dbReference type="PATRIC" id="fig|1069640.6.peg.230"/>
<dbReference type="PANTHER" id="PTHR30151:SF38">
    <property type="entry name" value="ALIPHATIC SULFONATES TRANSPORT PERMEASE PROTEIN SSUC-RELATED"/>
    <property type="match status" value="1"/>
</dbReference>
<reference evidence="9 10" key="1">
    <citation type="journal article" date="2012" name="BMC Genomics">
        <title>Genomic sequence analysis and characterization of Sneathia amnii sp. nov.</title>
        <authorList>
            <consortium name="Vaginal Microbiome Consortium (additional members)"/>
            <person name="Harwich M.D.Jr."/>
            <person name="Serrano M.G."/>
            <person name="Fettweis J.M."/>
            <person name="Alves J.M."/>
            <person name="Reimers M.A."/>
            <person name="Buck G.A."/>
            <person name="Jefferson K.K."/>
        </authorList>
    </citation>
    <scope>NUCLEOTIDE SEQUENCE [LARGE SCALE GENOMIC DNA]</scope>
    <source>
        <strain evidence="9 10">SN35</strain>
    </source>
</reference>
<comment type="similarity">
    <text evidence="7">Belongs to the binding-protein-dependent transport system permease family.</text>
</comment>
<dbReference type="InterPro" id="IPR000515">
    <property type="entry name" value="MetI-like"/>
</dbReference>
<comment type="subcellular location">
    <subcellularLocation>
        <location evidence="1 7">Cell membrane</location>
        <topology evidence="1 7">Multi-pass membrane protein</topology>
    </subcellularLocation>
</comment>
<dbReference type="STRING" id="187101.VC03_01220"/>
<organism evidence="9 10">
    <name type="scientific">Sneathia vaginalis</name>
    <dbReference type="NCBI Taxonomy" id="187101"/>
    <lineage>
        <taxon>Bacteria</taxon>
        <taxon>Fusobacteriati</taxon>
        <taxon>Fusobacteriota</taxon>
        <taxon>Fusobacteriia</taxon>
        <taxon>Fusobacteriales</taxon>
        <taxon>Leptotrichiaceae</taxon>
        <taxon>Sneathia</taxon>
    </lineage>
</organism>
<dbReference type="Pfam" id="PF00528">
    <property type="entry name" value="BPD_transp_1"/>
    <property type="match status" value="1"/>
</dbReference>
<feature type="transmembrane region" description="Helical" evidence="7">
    <location>
        <begin position="62"/>
        <end position="82"/>
    </location>
</feature>
<evidence type="ECO:0000256" key="2">
    <source>
        <dbReference type="ARBA" id="ARBA00022448"/>
    </source>
</evidence>
<dbReference type="RefSeq" id="WP_046328303.1">
    <property type="nucleotide sequence ID" value="NZ_CP011280.1"/>
</dbReference>
<keyword evidence="5 7" id="KW-1133">Transmembrane helix</keyword>
<dbReference type="Proteomes" id="UP000033103">
    <property type="component" value="Chromosome"/>
</dbReference>
<dbReference type="KEGG" id="sns:VC03_01220"/>
<dbReference type="GO" id="GO:0005886">
    <property type="term" value="C:plasma membrane"/>
    <property type="evidence" value="ECO:0007669"/>
    <property type="project" value="UniProtKB-SubCell"/>
</dbReference>
<keyword evidence="2 7" id="KW-0813">Transport</keyword>
<evidence type="ECO:0000256" key="3">
    <source>
        <dbReference type="ARBA" id="ARBA00022475"/>
    </source>
</evidence>
<protein>
    <submittedName>
        <fullName evidence="9">ABC transporter permease</fullName>
    </submittedName>
</protein>
<dbReference type="GO" id="GO:0042918">
    <property type="term" value="P:alkanesulfonate transmembrane transport"/>
    <property type="evidence" value="ECO:0007669"/>
    <property type="project" value="UniProtKB-ARBA"/>
</dbReference>
<dbReference type="HOGENOM" id="CLU_046113_1_2_0"/>
<feature type="transmembrane region" description="Helical" evidence="7">
    <location>
        <begin position="216"/>
        <end position="235"/>
    </location>
</feature>
<keyword evidence="4 7" id="KW-0812">Transmembrane</keyword>
<dbReference type="PROSITE" id="PS50928">
    <property type="entry name" value="ABC_TM1"/>
    <property type="match status" value="1"/>
</dbReference>
<evidence type="ECO:0000259" key="8">
    <source>
        <dbReference type="PROSITE" id="PS50928"/>
    </source>
</evidence>
<dbReference type="FunFam" id="1.10.3720.10:FF:000003">
    <property type="entry name" value="Aliphatic sulfonate ABC transporter permease"/>
    <property type="match status" value="1"/>
</dbReference>
<feature type="transmembrane region" description="Helical" evidence="7">
    <location>
        <begin position="94"/>
        <end position="115"/>
    </location>
</feature>
<evidence type="ECO:0000313" key="9">
    <source>
        <dbReference type="EMBL" id="AKC95197.1"/>
    </source>
</evidence>
<accession>A0A0E3ZAY2</accession>
<keyword evidence="6 7" id="KW-0472">Membrane</keyword>
<dbReference type="OrthoDB" id="9796361at2"/>
<dbReference type="PANTHER" id="PTHR30151">
    <property type="entry name" value="ALKANE SULFONATE ABC TRANSPORTER-RELATED, MEMBRANE SUBUNIT"/>
    <property type="match status" value="1"/>
</dbReference>
<name>A0A0E3ZAY2_9FUSO</name>
<evidence type="ECO:0000256" key="4">
    <source>
        <dbReference type="ARBA" id="ARBA00022692"/>
    </source>
</evidence>
<evidence type="ECO:0000256" key="1">
    <source>
        <dbReference type="ARBA" id="ARBA00004651"/>
    </source>
</evidence>
<keyword evidence="10" id="KW-1185">Reference proteome</keyword>
<evidence type="ECO:0000313" key="10">
    <source>
        <dbReference type="Proteomes" id="UP000033103"/>
    </source>
</evidence>
<dbReference type="EMBL" id="CP011280">
    <property type="protein sequence ID" value="AKC95197.1"/>
    <property type="molecule type" value="Genomic_DNA"/>
</dbReference>
<dbReference type="Gene3D" id="1.10.3720.10">
    <property type="entry name" value="MetI-like"/>
    <property type="match status" value="1"/>
</dbReference>
<dbReference type="AlphaFoldDB" id="A0A0E3ZAY2"/>
<gene>
    <name evidence="9" type="ORF">VC03_01220</name>
</gene>
<dbReference type="SUPFAM" id="SSF161098">
    <property type="entry name" value="MetI-like"/>
    <property type="match status" value="1"/>
</dbReference>